<name>A0A0T5VUX2_9SPHI</name>
<dbReference type="AlphaFoldDB" id="A0A0T5VUX2"/>
<reference evidence="1 2" key="1">
    <citation type="submission" date="2015-11" db="EMBL/GenBank/DDBJ databases">
        <title>Sequence of Pedobacter ginsenosidimutans.</title>
        <authorList>
            <person name="Carson E."/>
            <person name="Keyser V."/>
            <person name="Newman J."/>
            <person name="Miller J."/>
        </authorList>
    </citation>
    <scope>NUCLEOTIDE SEQUENCE [LARGE SCALE GENOMIC DNA]</scope>
    <source>
        <strain evidence="1 2">KACC 14530</strain>
    </source>
</reference>
<accession>A0A0T5VUX2</accession>
<comment type="caution">
    <text evidence="1">The sequence shown here is derived from an EMBL/GenBank/DDBJ whole genome shotgun (WGS) entry which is preliminary data.</text>
</comment>
<evidence type="ECO:0000313" key="1">
    <source>
        <dbReference type="EMBL" id="KRT17681.1"/>
    </source>
</evidence>
<dbReference type="Proteomes" id="UP000051950">
    <property type="component" value="Unassembled WGS sequence"/>
</dbReference>
<organism evidence="1 2">
    <name type="scientific">Pedobacter ginsenosidimutans</name>
    <dbReference type="NCBI Taxonomy" id="687842"/>
    <lineage>
        <taxon>Bacteria</taxon>
        <taxon>Pseudomonadati</taxon>
        <taxon>Bacteroidota</taxon>
        <taxon>Sphingobacteriia</taxon>
        <taxon>Sphingobacteriales</taxon>
        <taxon>Sphingobacteriaceae</taxon>
        <taxon>Pedobacter</taxon>
    </lineage>
</organism>
<keyword evidence="2" id="KW-1185">Reference proteome</keyword>
<dbReference type="STRING" id="687842.ASU31_03835"/>
<evidence type="ECO:0000313" key="2">
    <source>
        <dbReference type="Proteomes" id="UP000051950"/>
    </source>
</evidence>
<dbReference type="EMBL" id="LMZQ01000002">
    <property type="protein sequence ID" value="KRT17681.1"/>
    <property type="molecule type" value="Genomic_DNA"/>
</dbReference>
<protein>
    <submittedName>
        <fullName evidence="1">Uncharacterized protein</fullName>
    </submittedName>
</protein>
<proteinExistence type="predicted"/>
<gene>
    <name evidence="1" type="ORF">ASU31_03835</name>
</gene>
<sequence length="137" mass="15284">MRATANSRTAISNENRTFVSKNLKNECFCLSFSFWSAVPLQLTELVPVLSLYALALFLSLQGTASPGAKWLKQYFIFKVAGCTHVVRKPDGSGSSRLHVGTTVDSRAAISDKNCPFISKKTNLFTLFTWQRINNKYP</sequence>